<sequence length="44" mass="5127">MFQANRNREKERAAKGGGTFFFKSNSFWNSYKLAEMKKGVFVDC</sequence>
<comment type="caution">
    <text evidence="1">The sequence shown here is derived from an EMBL/GenBank/DDBJ whole genome shotgun (WGS) entry which is preliminary data.</text>
</comment>
<reference evidence="1 2" key="1">
    <citation type="submission" date="2015-01" db="EMBL/GenBank/DDBJ databases">
        <title>Genome Assembly of Bacillus badius MTCC 1458.</title>
        <authorList>
            <person name="Verma A."/>
            <person name="Khatri I."/>
            <person name="Mual P."/>
            <person name="Subramanian S."/>
            <person name="Krishnamurthi S."/>
        </authorList>
    </citation>
    <scope>NUCLEOTIDE SEQUENCE [LARGE SCALE GENOMIC DNA]</scope>
    <source>
        <strain evidence="1 2">MTCC 1458</strain>
    </source>
</reference>
<proteinExistence type="predicted"/>
<name>A0ABR5ASP0_BACBA</name>
<evidence type="ECO:0008006" key="3">
    <source>
        <dbReference type="Google" id="ProtNLM"/>
    </source>
</evidence>
<accession>A0ABR5ASP0</accession>
<evidence type="ECO:0000313" key="2">
    <source>
        <dbReference type="Proteomes" id="UP000031982"/>
    </source>
</evidence>
<keyword evidence="2" id="KW-1185">Reference proteome</keyword>
<protein>
    <recommendedName>
        <fullName evidence="3">Ribose 5-phosphate isomerase B</fullName>
    </recommendedName>
</protein>
<evidence type="ECO:0000313" key="1">
    <source>
        <dbReference type="EMBL" id="KIL77755.1"/>
    </source>
</evidence>
<dbReference type="EMBL" id="JXLP01000012">
    <property type="protein sequence ID" value="KIL77755.1"/>
    <property type="molecule type" value="Genomic_DNA"/>
</dbReference>
<gene>
    <name evidence="1" type="ORF">SD77_1084</name>
</gene>
<organism evidence="1 2">
    <name type="scientific">Bacillus badius</name>
    <dbReference type="NCBI Taxonomy" id="1455"/>
    <lineage>
        <taxon>Bacteria</taxon>
        <taxon>Bacillati</taxon>
        <taxon>Bacillota</taxon>
        <taxon>Bacilli</taxon>
        <taxon>Bacillales</taxon>
        <taxon>Bacillaceae</taxon>
        <taxon>Pseudobacillus</taxon>
    </lineage>
</organism>
<dbReference type="Proteomes" id="UP000031982">
    <property type="component" value="Unassembled WGS sequence"/>
</dbReference>